<accession>A0A4Y8CL78</accession>
<proteinExistence type="predicted"/>
<feature type="region of interest" description="Disordered" evidence="1">
    <location>
        <begin position="206"/>
        <end position="237"/>
    </location>
</feature>
<comment type="caution">
    <text evidence="2">The sequence shown here is derived from an EMBL/GenBank/DDBJ whole genome shotgun (WGS) entry which is preliminary data.</text>
</comment>
<feature type="region of interest" description="Disordered" evidence="1">
    <location>
        <begin position="26"/>
        <end position="52"/>
    </location>
</feature>
<name>A0A4Y8CL78_9HELO</name>
<dbReference type="Proteomes" id="UP000297299">
    <property type="component" value="Unassembled WGS sequence"/>
</dbReference>
<reference evidence="2 3" key="1">
    <citation type="submission" date="2017-11" db="EMBL/GenBank/DDBJ databases">
        <title>Comparative genomics of Botrytis spp.</title>
        <authorList>
            <person name="Valero-Jimenez C.A."/>
            <person name="Tapia P."/>
            <person name="Veloso J."/>
            <person name="Silva-Moreno E."/>
            <person name="Staats M."/>
            <person name="Valdes J.H."/>
            <person name="Van Kan J.A.L."/>
        </authorList>
    </citation>
    <scope>NUCLEOTIDE SEQUENCE [LARGE SCALE GENOMIC DNA]</scope>
    <source>
        <strain evidence="2 3">MUCL2830</strain>
    </source>
</reference>
<evidence type="ECO:0000256" key="1">
    <source>
        <dbReference type="SAM" id="MobiDB-lite"/>
    </source>
</evidence>
<evidence type="ECO:0000313" key="3">
    <source>
        <dbReference type="Proteomes" id="UP000297299"/>
    </source>
</evidence>
<keyword evidence="3" id="KW-1185">Reference proteome</keyword>
<dbReference type="AlphaFoldDB" id="A0A4Y8CL78"/>
<dbReference type="OrthoDB" id="3509184at2759"/>
<evidence type="ECO:0000313" key="2">
    <source>
        <dbReference type="EMBL" id="TEY36931.1"/>
    </source>
</evidence>
<protein>
    <submittedName>
        <fullName evidence="2">Uncharacterized protein</fullName>
    </submittedName>
</protein>
<feature type="compositionally biased region" description="Polar residues" evidence="1">
    <location>
        <begin position="227"/>
        <end position="236"/>
    </location>
</feature>
<sequence length="280" mass="32673">MEDDFFKNIDLNLNININLPKDAPQGHPHLLNVKRPQHNPHPPPTKSKKRKSRRIEFPDDLSLVDVLATIIFDWKPAALHHLLNVEDEQFYYAAEWEQGTVEYDVWDRFMYVHRFGQYVRIAIVGIVTGAEVSYRICNNKKWEIVSAQNYDTEDNYKYWVPSDPINRCACKKIEKRMAQLIFQQFLVNVVLQNMIFPVLIYEPEPKSKKGKKSRGCTTTKLKDVGRESNTGSSSDTLMEGNINARVAELEARKRRRENYLDSVQDINLEQEQCLRCAMEP</sequence>
<gene>
    <name evidence="2" type="ORF">BOTCAL_0534g00060</name>
</gene>
<dbReference type="EMBL" id="PHWZ01000532">
    <property type="protein sequence ID" value="TEY36931.1"/>
    <property type="molecule type" value="Genomic_DNA"/>
</dbReference>
<organism evidence="2 3">
    <name type="scientific">Botryotinia calthae</name>
    <dbReference type="NCBI Taxonomy" id="38488"/>
    <lineage>
        <taxon>Eukaryota</taxon>
        <taxon>Fungi</taxon>
        <taxon>Dikarya</taxon>
        <taxon>Ascomycota</taxon>
        <taxon>Pezizomycotina</taxon>
        <taxon>Leotiomycetes</taxon>
        <taxon>Helotiales</taxon>
        <taxon>Sclerotiniaceae</taxon>
        <taxon>Botryotinia</taxon>
    </lineage>
</organism>